<dbReference type="SUPFAM" id="SSF57850">
    <property type="entry name" value="RING/U-box"/>
    <property type="match status" value="1"/>
</dbReference>
<dbReference type="InParanoid" id="T1FW66"/>
<dbReference type="GO" id="GO:0008270">
    <property type="term" value="F:zinc ion binding"/>
    <property type="evidence" value="ECO:0007669"/>
    <property type="project" value="UniProtKB-KW"/>
</dbReference>
<evidence type="ECO:0000256" key="5">
    <source>
        <dbReference type="ARBA" id="ARBA00022833"/>
    </source>
</evidence>
<evidence type="ECO:0000256" key="4">
    <source>
        <dbReference type="ARBA" id="ARBA00022771"/>
    </source>
</evidence>
<evidence type="ECO:0000313" key="13">
    <source>
        <dbReference type="EnsemblMetazoa" id="HelroP194547"/>
    </source>
</evidence>
<keyword evidence="5" id="KW-0862">Zinc</keyword>
<dbReference type="PANTHER" id="PTHR46539:SF23">
    <property type="entry name" value="RING-TYPE DOMAIN-CONTAINING PROTEIN"/>
    <property type="match status" value="1"/>
</dbReference>
<dbReference type="InterPro" id="IPR001841">
    <property type="entry name" value="Znf_RING"/>
</dbReference>
<dbReference type="PROSITE" id="PS50089">
    <property type="entry name" value="ZF_RING_2"/>
    <property type="match status" value="1"/>
</dbReference>
<evidence type="ECO:0000313" key="14">
    <source>
        <dbReference type="Proteomes" id="UP000015101"/>
    </source>
</evidence>
<comment type="subcellular location">
    <subcellularLocation>
        <location evidence="1">Membrane</location>
    </subcellularLocation>
</comment>
<evidence type="ECO:0000256" key="8">
    <source>
        <dbReference type="PROSITE-ProRule" id="PRU00175"/>
    </source>
</evidence>
<dbReference type="Pfam" id="PF13639">
    <property type="entry name" value="zf-RING_2"/>
    <property type="match status" value="1"/>
</dbReference>
<keyword evidence="7 10" id="KW-0472">Membrane</keyword>
<dbReference type="EnsemblMetazoa" id="HelroT194547">
    <property type="protein sequence ID" value="HelroP194547"/>
    <property type="gene ID" value="HelroG194547"/>
</dbReference>
<evidence type="ECO:0000256" key="10">
    <source>
        <dbReference type="SAM" id="Phobius"/>
    </source>
</evidence>
<evidence type="ECO:0000256" key="7">
    <source>
        <dbReference type="ARBA" id="ARBA00023136"/>
    </source>
</evidence>
<dbReference type="InterPro" id="IPR003137">
    <property type="entry name" value="PA_domain"/>
</dbReference>
<evidence type="ECO:0000259" key="11">
    <source>
        <dbReference type="PROSITE" id="PS50089"/>
    </source>
</evidence>
<feature type="compositionally biased region" description="Low complexity" evidence="9">
    <location>
        <begin position="364"/>
        <end position="386"/>
    </location>
</feature>
<dbReference type="EMBL" id="AMQM01008097">
    <property type="status" value="NOT_ANNOTATED_CDS"/>
    <property type="molecule type" value="Genomic_DNA"/>
</dbReference>
<accession>T1FW66</accession>
<feature type="region of interest" description="Disordered" evidence="9">
    <location>
        <begin position="364"/>
        <end position="393"/>
    </location>
</feature>
<dbReference type="STRING" id="6412.T1FW66"/>
<feature type="compositionally biased region" description="Basic and acidic residues" evidence="9">
    <location>
        <begin position="486"/>
        <end position="495"/>
    </location>
</feature>
<keyword evidence="6 10" id="KW-1133">Transmembrane helix</keyword>
<evidence type="ECO:0000256" key="9">
    <source>
        <dbReference type="SAM" id="MobiDB-lite"/>
    </source>
</evidence>
<dbReference type="Proteomes" id="UP000015101">
    <property type="component" value="Unassembled WGS sequence"/>
</dbReference>
<reference evidence="13" key="3">
    <citation type="submission" date="2015-06" db="UniProtKB">
        <authorList>
            <consortium name="EnsemblMetazoa"/>
        </authorList>
    </citation>
    <scope>IDENTIFICATION</scope>
</reference>
<keyword evidence="2 10" id="KW-0812">Transmembrane</keyword>
<feature type="region of interest" description="Disordered" evidence="9">
    <location>
        <begin position="484"/>
        <end position="605"/>
    </location>
</feature>
<dbReference type="GeneID" id="20213062"/>
<dbReference type="eggNOG" id="KOG4628">
    <property type="taxonomic scope" value="Eukaryota"/>
</dbReference>
<proteinExistence type="predicted"/>
<dbReference type="HOGENOM" id="CLU_371853_0_0_1"/>
<dbReference type="Pfam" id="PF02225">
    <property type="entry name" value="PA"/>
    <property type="match status" value="1"/>
</dbReference>
<dbReference type="EMBL" id="KB097722">
    <property type="protein sequence ID" value="ESN91096.1"/>
    <property type="molecule type" value="Genomic_DNA"/>
</dbReference>
<gene>
    <name evidence="13" type="primary">20213062</name>
    <name evidence="12" type="ORF">HELRODRAFT_194547</name>
</gene>
<sequence length="748" mass="82303">MKGLRMSGRVLPHQVSFILTSTPSLTFLLFTALTSSSEIRKQNPNPTMSDIGNVIINVSYDTTSNKSVNTVIVGHLNSNYHPIQDWIFGRAYKVQTINNSSDGCSRITNVIHESWVAVIQRGDCNFSTKIYYALVENNASAVIIYDNEPNSDYVVMQSDIQNVLAISIKKVDGESLLNFIDKYEKVTILLQVIKLNNVNNMFSGNKTSTIFLFISFIVLAIVSMLWLIFYYVQRFRMHSHINADRARRIRKKMFKIGKSVVSKMEQKTLKLGDPELSGESCAICVEEFVVADVVRILPCKHLFHKKCVDEWLSQHRRCPICQLDIIKAAGIVIPEECESLETIPHINVMRTLAATTAPSAAATTAAAAAASNPPNNHPSANNNSSPHHNDNGLNINMDGLFDFNDGDLGVRNAGSGTLRIHGNMSRLHGNMSRINDNLFRVNDVGSPSSNQINVIILSFRNNNNNKNKNKCGDKKNEKMMMMAGRRGSDGDDENGRVNLGGSDDDGVVSRRNYLSDDNDDGAGAGDSSDNAGDEEDYKSASSKNQGGSFVSVHRAYDGLTDGSANNHNNNNNNDNNNNNVDNNGDDDVTRNLISPNENSGNDKNDIKEVIGEASSDAVNNTDSSNINDTDLVSSMSIDSMTSRTDINNINSDNINNNNNRENSNTTFINNSNVNREEGKSVSSVIDDEEDSTLSTLGKSLLDVYNNNINIDDDINNNNDDDDVISFTHTPVDSINNNSDDNSNIKNVL</sequence>
<reference evidence="14" key="1">
    <citation type="submission" date="2012-12" db="EMBL/GenBank/DDBJ databases">
        <authorList>
            <person name="Hellsten U."/>
            <person name="Grimwood J."/>
            <person name="Chapman J.A."/>
            <person name="Shapiro H."/>
            <person name="Aerts A."/>
            <person name="Otillar R.P."/>
            <person name="Terry A.Y."/>
            <person name="Boore J.L."/>
            <person name="Simakov O."/>
            <person name="Marletaz F."/>
            <person name="Cho S.-J."/>
            <person name="Edsinger-Gonzales E."/>
            <person name="Havlak P."/>
            <person name="Kuo D.-H."/>
            <person name="Larsson T."/>
            <person name="Lv J."/>
            <person name="Arendt D."/>
            <person name="Savage R."/>
            <person name="Osoegawa K."/>
            <person name="de Jong P."/>
            <person name="Lindberg D.R."/>
            <person name="Seaver E.C."/>
            <person name="Weisblat D.A."/>
            <person name="Putnam N.H."/>
            <person name="Grigoriev I.V."/>
            <person name="Rokhsar D.S."/>
        </authorList>
    </citation>
    <scope>NUCLEOTIDE SEQUENCE</scope>
</reference>
<keyword evidence="14" id="KW-1185">Reference proteome</keyword>
<evidence type="ECO:0000256" key="6">
    <source>
        <dbReference type="ARBA" id="ARBA00022989"/>
    </source>
</evidence>
<feature type="transmembrane region" description="Helical" evidence="10">
    <location>
        <begin position="210"/>
        <end position="232"/>
    </location>
</feature>
<dbReference type="PANTHER" id="PTHR46539">
    <property type="entry name" value="E3 UBIQUITIN-PROTEIN LIGASE ATL42"/>
    <property type="match status" value="1"/>
</dbReference>
<dbReference type="Gene3D" id="3.30.40.10">
    <property type="entry name" value="Zinc/RING finger domain, C3HC4 (zinc finger)"/>
    <property type="match status" value="1"/>
</dbReference>
<dbReference type="RefSeq" id="XP_009030804.1">
    <property type="nucleotide sequence ID" value="XM_009032556.1"/>
</dbReference>
<evidence type="ECO:0000256" key="2">
    <source>
        <dbReference type="ARBA" id="ARBA00022692"/>
    </source>
</evidence>
<protein>
    <recommendedName>
        <fullName evidence="11">RING-type domain-containing protein</fullName>
    </recommendedName>
</protein>
<feature type="compositionally biased region" description="Low complexity" evidence="9">
    <location>
        <begin position="648"/>
        <end position="670"/>
    </location>
</feature>
<feature type="region of interest" description="Disordered" evidence="9">
    <location>
        <begin position="648"/>
        <end position="690"/>
    </location>
</feature>
<dbReference type="KEGG" id="hro:HELRODRAFT_194547"/>
<dbReference type="OrthoDB" id="9984778at2759"/>
<evidence type="ECO:0000256" key="3">
    <source>
        <dbReference type="ARBA" id="ARBA00022723"/>
    </source>
</evidence>
<reference evidence="12 14" key="2">
    <citation type="journal article" date="2013" name="Nature">
        <title>Insights into bilaterian evolution from three spiralian genomes.</title>
        <authorList>
            <person name="Simakov O."/>
            <person name="Marletaz F."/>
            <person name="Cho S.J."/>
            <person name="Edsinger-Gonzales E."/>
            <person name="Havlak P."/>
            <person name="Hellsten U."/>
            <person name="Kuo D.H."/>
            <person name="Larsson T."/>
            <person name="Lv J."/>
            <person name="Arendt D."/>
            <person name="Savage R."/>
            <person name="Osoegawa K."/>
            <person name="de Jong P."/>
            <person name="Grimwood J."/>
            <person name="Chapman J.A."/>
            <person name="Shapiro H."/>
            <person name="Aerts A."/>
            <person name="Otillar R.P."/>
            <person name="Terry A.Y."/>
            <person name="Boore J.L."/>
            <person name="Grigoriev I.V."/>
            <person name="Lindberg D.R."/>
            <person name="Seaver E.C."/>
            <person name="Weisblat D.A."/>
            <person name="Putnam N.H."/>
            <person name="Rokhsar D.S."/>
        </authorList>
    </citation>
    <scope>NUCLEOTIDE SEQUENCE</scope>
</reference>
<keyword evidence="3" id="KW-0479">Metal-binding</keyword>
<feature type="domain" description="RING-type" evidence="11">
    <location>
        <begin position="281"/>
        <end position="322"/>
    </location>
</feature>
<keyword evidence="4 8" id="KW-0863">Zinc-finger</keyword>
<dbReference type="InterPro" id="IPR013083">
    <property type="entry name" value="Znf_RING/FYVE/PHD"/>
</dbReference>
<evidence type="ECO:0000313" key="12">
    <source>
        <dbReference type="EMBL" id="ESN91096.1"/>
    </source>
</evidence>
<dbReference type="GO" id="GO:0016020">
    <property type="term" value="C:membrane"/>
    <property type="evidence" value="ECO:0007669"/>
    <property type="project" value="UniProtKB-SubCell"/>
</dbReference>
<dbReference type="CTD" id="20213062"/>
<evidence type="ECO:0000256" key="1">
    <source>
        <dbReference type="ARBA" id="ARBA00004370"/>
    </source>
</evidence>
<organism evidence="13 14">
    <name type="scientific">Helobdella robusta</name>
    <name type="common">Californian leech</name>
    <dbReference type="NCBI Taxonomy" id="6412"/>
    <lineage>
        <taxon>Eukaryota</taxon>
        <taxon>Metazoa</taxon>
        <taxon>Spiralia</taxon>
        <taxon>Lophotrochozoa</taxon>
        <taxon>Annelida</taxon>
        <taxon>Clitellata</taxon>
        <taxon>Hirudinea</taxon>
        <taxon>Rhynchobdellida</taxon>
        <taxon>Glossiphoniidae</taxon>
        <taxon>Helobdella</taxon>
    </lineage>
</organism>
<name>T1FW66_HELRO</name>
<feature type="compositionally biased region" description="Low complexity" evidence="9">
    <location>
        <begin position="565"/>
        <end position="582"/>
    </location>
</feature>
<feature type="compositionally biased region" description="Polar residues" evidence="9">
    <location>
        <begin position="539"/>
        <end position="548"/>
    </location>
</feature>
<dbReference type="FunFam" id="3.30.40.10:FF:000009">
    <property type="entry name" value="E3 ubiquitin-protein ligase RNF130"/>
    <property type="match status" value="1"/>
</dbReference>
<dbReference type="SMART" id="SM00184">
    <property type="entry name" value="RING"/>
    <property type="match status" value="1"/>
</dbReference>
<dbReference type="Gene3D" id="3.50.30.30">
    <property type="match status" value="1"/>
</dbReference>
<dbReference type="AlphaFoldDB" id="T1FW66"/>